<organism evidence="1 2">
    <name type="scientific">Cardiocondyla obscurior</name>
    <dbReference type="NCBI Taxonomy" id="286306"/>
    <lineage>
        <taxon>Eukaryota</taxon>
        <taxon>Metazoa</taxon>
        <taxon>Ecdysozoa</taxon>
        <taxon>Arthropoda</taxon>
        <taxon>Hexapoda</taxon>
        <taxon>Insecta</taxon>
        <taxon>Pterygota</taxon>
        <taxon>Neoptera</taxon>
        <taxon>Endopterygota</taxon>
        <taxon>Hymenoptera</taxon>
        <taxon>Apocrita</taxon>
        <taxon>Aculeata</taxon>
        <taxon>Formicoidea</taxon>
        <taxon>Formicidae</taxon>
        <taxon>Myrmicinae</taxon>
        <taxon>Cardiocondyla</taxon>
    </lineage>
</organism>
<dbReference type="Proteomes" id="UP001430953">
    <property type="component" value="Unassembled WGS sequence"/>
</dbReference>
<accession>A0AAW2EDA2</accession>
<protein>
    <submittedName>
        <fullName evidence="1">Uncharacterized protein</fullName>
    </submittedName>
</protein>
<sequence>MRESDEFTSYVSVSLFCRVRTTDSANVPRPQAGFKRPNIKHRTARIAMARTHLRHTTVRYTSEREETRINCLQCNFWPPLWNYLLSYRGFLEMVPRTMHRHVRLGLSNDYAGQNDDDIRRLDF</sequence>
<evidence type="ECO:0000313" key="1">
    <source>
        <dbReference type="EMBL" id="KAL0100703.1"/>
    </source>
</evidence>
<dbReference type="AlphaFoldDB" id="A0AAW2EDA2"/>
<reference evidence="1 2" key="1">
    <citation type="submission" date="2023-03" db="EMBL/GenBank/DDBJ databases">
        <title>High recombination rates correlate with genetic variation in Cardiocondyla obscurior ants.</title>
        <authorList>
            <person name="Errbii M."/>
        </authorList>
    </citation>
    <scope>NUCLEOTIDE SEQUENCE [LARGE SCALE GENOMIC DNA]</scope>
    <source>
        <strain evidence="1">Alpha-2009</strain>
        <tissue evidence="1">Whole body</tissue>
    </source>
</reference>
<comment type="caution">
    <text evidence="1">The sequence shown here is derived from an EMBL/GenBank/DDBJ whole genome shotgun (WGS) entry which is preliminary data.</text>
</comment>
<dbReference type="EMBL" id="JADYXP020000025">
    <property type="protein sequence ID" value="KAL0100703.1"/>
    <property type="molecule type" value="Genomic_DNA"/>
</dbReference>
<keyword evidence="2" id="KW-1185">Reference proteome</keyword>
<name>A0AAW2EDA2_9HYME</name>
<proteinExistence type="predicted"/>
<gene>
    <name evidence="1" type="ORF">PUN28_019234</name>
</gene>
<evidence type="ECO:0000313" key="2">
    <source>
        <dbReference type="Proteomes" id="UP001430953"/>
    </source>
</evidence>